<dbReference type="InterPro" id="IPR037126">
    <property type="entry name" value="PdaC/RsiV-like_sf"/>
</dbReference>
<dbReference type="Pfam" id="PF11738">
    <property type="entry name" value="DUF3298"/>
    <property type="match status" value="1"/>
</dbReference>
<protein>
    <recommendedName>
        <fullName evidence="2">DUF3298 domain-containing protein</fullName>
    </recommendedName>
</protein>
<dbReference type="RefSeq" id="WP_038281842.1">
    <property type="nucleotide sequence ID" value="NZ_JPME01000015.1"/>
</dbReference>
<evidence type="ECO:0000259" key="2">
    <source>
        <dbReference type="Pfam" id="PF11738"/>
    </source>
</evidence>
<evidence type="ECO:0000313" key="4">
    <source>
        <dbReference type="Proteomes" id="UP000028525"/>
    </source>
</evidence>
<dbReference type="EMBL" id="JPME01000015">
    <property type="protein sequence ID" value="KEZ89734.1"/>
    <property type="molecule type" value="Genomic_DNA"/>
</dbReference>
<name>A0A084JLA0_9FIRM</name>
<feature type="transmembrane region" description="Helical" evidence="1">
    <location>
        <begin position="50"/>
        <end position="71"/>
    </location>
</feature>
<feature type="domain" description="DUF3298" evidence="2">
    <location>
        <begin position="221"/>
        <end position="294"/>
    </location>
</feature>
<proteinExistence type="predicted"/>
<dbReference type="Gene3D" id="3.90.640.20">
    <property type="entry name" value="Heat-shock cognate protein, ATPase"/>
    <property type="match status" value="1"/>
</dbReference>
<dbReference type="Proteomes" id="UP000028525">
    <property type="component" value="Unassembled WGS sequence"/>
</dbReference>
<dbReference type="OrthoDB" id="4990at2"/>
<keyword evidence="1" id="KW-1133">Transmembrane helix</keyword>
<evidence type="ECO:0000256" key="1">
    <source>
        <dbReference type="SAM" id="Phobius"/>
    </source>
</evidence>
<gene>
    <name evidence="3" type="ORF">IO98_13745</name>
</gene>
<dbReference type="AlphaFoldDB" id="A0A084JLA0"/>
<accession>A0A084JLA0</accession>
<dbReference type="Gene3D" id="3.30.565.40">
    <property type="entry name" value="Fervidobacterium nodosum Rt17-B1 like"/>
    <property type="match status" value="1"/>
</dbReference>
<comment type="caution">
    <text evidence="3">The sequence shown here is derived from an EMBL/GenBank/DDBJ whole genome shotgun (WGS) entry which is preliminary data.</text>
</comment>
<organism evidence="3 4">
    <name type="scientific">Lacrimispora celerecrescens</name>
    <dbReference type="NCBI Taxonomy" id="29354"/>
    <lineage>
        <taxon>Bacteria</taxon>
        <taxon>Bacillati</taxon>
        <taxon>Bacillota</taxon>
        <taxon>Clostridia</taxon>
        <taxon>Lachnospirales</taxon>
        <taxon>Lachnospiraceae</taxon>
        <taxon>Lacrimispora</taxon>
    </lineage>
</organism>
<keyword evidence="1" id="KW-0812">Transmembrane</keyword>
<dbReference type="STRING" id="29354.IO98_13745"/>
<keyword evidence="1" id="KW-0472">Membrane</keyword>
<dbReference type="InterPro" id="IPR021729">
    <property type="entry name" value="DUF3298"/>
</dbReference>
<evidence type="ECO:0000313" key="3">
    <source>
        <dbReference type="EMBL" id="KEZ89734.1"/>
    </source>
</evidence>
<sequence length="295" mass="33171">MNQMDHAKKRYDETPIPEELNGRILGAIEEFEEKKAASSQNNIGIGKRRYYKWGLGTAAAFFLTFTAALNINTAFAEEVHQLPVVGAIARILTVSSYKKTVGDEKVSVEVPGVEFIQNDTQGLSKQINEEIQEICSRYADESLERAQDYKQAFLDTGGTEAEWAEHKIEIKVWYEIKAQSDDYLSFVVRGTESWTSAYSQEKYYNIDLKSGKLLSLGDVLGEDYINKANDSINSQIEEKSKEIGIPFFTPEEGGFESISDETKFYMKDNGNPVIVFDKYEIAPGAAGAVEFEINR</sequence>
<reference evidence="3 4" key="1">
    <citation type="submission" date="2014-07" db="EMBL/GenBank/DDBJ databases">
        <title>Draft genome of Clostridium celerecrescens 152B isolated from sediments associated with methane hydrate from Krishna Godavari basin.</title>
        <authorList>
            <person name="Honkalas V.S."/>
            <person name="Dabir A.P."/>
            <person name="Arora P."/>
            <person name="Dhakephalkar P.K."/>
        </authorList>
    </citation>
    <scope>NUCLEOTIDE SEQUENCE [LARGE SCALE GENOMIC DNA]</scope>
    <source>
        <strain evidence="3 4">152B</strain>
    </source>
</reference>
<keyword evidence="4" id="KW-1185">Reference proteome</keyword>